<feature type="binding site" evidence="11">
    <location>
        <position position="155"/>
    </location>
    <ligand>
        <name>pyridoxal 5'-phosphate</name>
        <dbReference type="ChEBI" id="CHEBI:597326"/>
    </ligand>
</feature>
<dbReference type="GO" id="GO:0030170">
    <property type="term" value="F:pyridoxal phosphate binding"/>
    <property type="evidence" value="ECO:0007669"/>
    <property type="project" value="UniProtKB-UniRule"/>
</dbReference>
<comment type="catalytic activity">
    <reaction evidence="10 11">
        <text>O-phospho-L-serine + 2-oxoglutarate = 3-phosphooxypyruvate + L-glutamate</text>
        <dbReference type="Rhea" id="RHEA:14329"/>
        <dbReference type="ChEBI" id="CHEBI:16810"/>
        <dbReference type="ChEBI" id="CHEBI:18110"/>
        <dbReference type="ChEBI" id="CHEBI:29985"/>
        <dbReference type="ChEBI" id="CHEBI:57524"/>
        <dbReference type="EC" id="2.6.1.52"/>
    </reaction>
</comment>
<dbReference type="HAMAP" id="MF_00160">
    <property type="entry name" value="SerC_aminotrans_5"/>
    <property type="match status" value="1"/>
</dbReference>
<evidence type="ECO:0000256" key="7">
    <source>
        <dbReference type="ARBA" id="ARBA00022898"/>
    </source>
</evidence>
<evidence type="ECO:0000256" key="2">
    <source>
        <dbReference type="ARBA" id="ARBA00005099"/>
    </source>
</evidence>
<evidence type="ECO:0000256" key="3">
    <source>
        <dbReference type="ARBA" id="ARBA00006904"/>
    </source>
</evidence>
<evidence type="ECO:0000259" key="12">
    <source>
        <dbReference type="Pfam" id="PF00266"/>
    </source>
</evidence>
<comment type="caution">
    <text evidence="13">The sequence shown here is derived from an EMBL/GenBank/DDBJ whole genome shotgun (WGS) entry which is preliminary data.</text>
</comment>
<organism evidence="13 14">
    <name type="scientific">Micromonospora radicis</name>
    <dbReference type="NCBI Taxonomy" id="1894971"/>
    <lineage>
        <taxon>Bacteria</taxon>
        <taxon>Bacillati</taxon>
        <taxon>Actinomycetota</taxon>
        <taxon>Actinomycetes</taxon>
        <taxon>Micromonosporales</taxon>
        <taxon>Micromonosporaceae</taxon>
        <taxon>Micromonospora</taxon>
    </lineage>
</organism>
<dbReference type="PANTHER" id="PTHR43247">
    <property type="entry name" value="PHOSPHOSERINE AMINOTRANSFERASE"/>
    <property type="match status" value="1"/>
</dbReference>
<feature type="binding site" evidence="11">
    <location>
        <position position="104"/>
    </location>
    <ligand>
        <name>pyridoxal 5'-phosphate</name>
        <dbReference type="ChEBI" id="CHEBI:597326"/>
    </ligand>
</feature>
<protein>
    <recommendedName>
        <fullName evidence="11">Phosphoserine aminotransferase</fullName>
        <ecNumber evidence="11">2.6.1.52</ecNumber>
    </recommendedName>
    <alternativeName>
        <fullName evidence="11">Phosphohydroxythreonine aminotransferase</fullName>
        <shortName evidence="11">PSAT</shortName>
    </alternativeName>
</protein>
<feature type="modified residue" description="N6-(pyridoxal phosphate)lysine" evidence="11">
    <location>
        <position position="198"/>
    </location>
</feature>
<comment type="function">
    <text evidence="1 11">Catalyzes the reversible conversion of 3-phosphohydroxypyruvate to phosphoserine and of 3-hydroxy-2-oxo-4-phosphonooxybutanoate to phosphohydroxythreonine.</text>
</comment>
<dbReference type="GO" id="GO:0004648">
    <property type="term" value="F:O-phospho-L-serine:2-oxoglutarate aminotransferase activity"/>
    <property type="evidence" value="ECO:0007669"/>
    <property type="project" value="UniProtKB-UniRule"/>
</dbReference>
<accession>A0A418MP28</accession>
<evidence type="ECO:0000256" key="1">
    <source>
        <dbReference type="ARBA" id="ARBA00003483"/>
    </source>
</evidence>
<dbReference type="EMBL" id="QXEC01000032">
    <property type="protein sequence ID" value="RIV33202.1"/>
    <property type="molecule type" value="Genomic_DNA"/>
</dbReference>
<dbReference type="InterPro" id="IPR022278">
    <property type="entry name" value="Pser_aminoTfrase"/>
</dbReference>
<evidence type="ECO:0000256" key="9">
    <source>
        <dbReference type="ARBA" id="ARBA00047630"/>
    </source>
</evidence>
<dbReference type="GO" id="GO:0006564">
    <property type="term" value="P:L-serine biosynthetic process"/>
    <property type="evidence" value="ECO:0007669"/>
    <property type="project" value="UniProtKB-UniRule"/>
</dbReference>
<dbReference type="GO" id="GO:0008615">
    <property type="term" value="P:pyridoxine biosynthetic process"/>
    <property type="evidence" value="ECO:0007669"/>
    <property type="project" value="UniProtKB-UniRule"/>
</dbReference>
<feature type="binding site" evidence="11">
    <location>
        <position position="197"/>
    </location>
    <ligand>
        <name>pyridoxal 5'-phosphate</name>
        <dbReference type="ChEBI" id="CHEBI:597326"/>
    </ligand>
</feature>
<comment type="catalytic activity">
    <reaction evidence="9 11">
        <text>4-(phosphooxy)-L-threonine + 2-oxoglutarate = (R)-3-hydroxy-2-oxo-4-phosphooxybutanoate + L-glutamate</text>
        <dbReference type="Rhea" id="RHEA:16573"/>
        <dbReference type="ChEBI" id="CHEBI:16810"/>
        <dbReference type="ChEBI" id="CHEBI:29985"/>
        <dbReference type="ChEBI" id="CHEBI:58452"/>
        <dbReference type="ChEBI" id="CHEBI:58538"/>
        <dbReference type="EC" id="2.6.1.52"/>
    </reaction>
</comment>
<dbReference type="InterPro" id="IPR015421">
    <property type="entry name" value="PyrdxlP-dep_Trfase_major"/>
</dbReference>
<evidence type="ECO:0000256" key="10">
    <source>
        <dbReference type="ARBA" id="ARBA00049007"/>
    </source>
</evidence>
<keyword evidence="7 11" id="KW-0663">Pyridoxal phosphate</keyword>
<dbReference type="InterPro" id="IPR015422">
    <property type="entry name" value="PyrdxlP-dep_Trfase_small"/>
</dbReference>
<comment type="caution">
    <text evidence="11">Lacks conserved residue(s) required for the propagation of feature annotation.</text>
</comment>
<dbReference type="EC" id="2.6.1.52" evidence="11"/>
<evidence type="ECO:0000313" key="13">
    <source>
        <dbReference type="EMBL" id="RIV33202.1"/>
    </source>
</evidence>
<keyword evidence="4 11" id="KW-0032">Aminotransferase</keyword>
<dbReference type="PIRSF" id="PIRSF000525">
    <property type="entry name" value="SerC"/>
    <property type="match status" value="1"/>
</dbReference>
<evidence type="ECO:0000256" key="4">
    <source>
        <dbReference type="ARBA" id="ARBA00022576"/>
    </source>
</evidence>
<reference evidence="13 14" key="1">
    <citation type="submission" date="2018-08" db="EMBL/GenBank/DDBJ databases">
        <title>Jishengella sp. nov., isolated from a root of Azadirachta indica A. Juss. var. siamensis Valenton.</title>
        <authorList>
            <person name="Kuncharoen N."/>
            <person name="Tanasupawat S."/>
            <person name="Kudo T."/>
            <person name="Ohkuma M."/>
        </authorList>
    </citation>
    <scope>NUCLEOTIDE SEQUENCE [LARGE SCALE GENOMIC DNA]</scope>
    <source>
        <strain evidence="13 14">AZ1-13</strain>
    </source>
</reference>
<dbReference type="FunFam" id="3.90.1150.10:FF:000006">
    <property type="entry name" value="Phosphoserine aminotransferase"/>
    <property type="match status" value="1"/>
</dbReference>
<evidence type="ECO:0000256" key="5">
    <source>
        <dbReference type="ARBA" id="ARBA00022605"/>
    </source>
</evidence>
<evidence type="ECO:0000256" key="6">
    <source>
        <dbReference type="ARBA" id="ARBA00022679"/>
    </source>
</evidence>
<comment type="cofactor">
    <cofactor evidence="11">
        <name>pyridoxal 5'-phosphate</name>
        <dbReference type="ChEBI" id="CHEBI:597326"/>
    </cofactor>
    <text evidence="11">Binds 1 pyridoxal phosphate per subunit.</text>
</comment>
<dbReference type="UniPathway" id="UPA00135">
    <property type="reaction ID" value="UER00197"/>
</dbReference>
<dbReference type="SUPFAM" id="SSF53383">
    <property type="entry name" value="PLP-dependent transferases"/>
    <property type="match status" value="1"/>
</dbReference>
<dbReference type="GO" id="GO:0005737">
    <property type="term" value="C:cytoplasm"/>
    <property type="evidence" value="ECO:0007669"/>
    <property type="project" value="UniProtKB-SubCell"/>
</dbReference>
<comment type="similarity">
    <text evidence="3 11">Belongs to the class-V pyridoxal-phosphate-dependent aminotransferase family. SerC subfamily.</text>
</comment>
<comment type="subunit">
    <text evidence="11">Homodimer.</text>
</comment>
<dbReference type="AlphaFoldDB" id="A0A418MP28"/>
<evidence type="ECO:0000313" key="14">
    <source>
        <dbReference type="Proteomes" id="UP000283832"/>
    </source>
</evidence>
<keyword evidence="8 11" id="KW-0718">Serine biosynthesis</keyword>
<dbReference type="UniPathway" id="UPA00244">
    <property type="reaction ID" value="UER00311"/>
</dbReference>
<gene>
    <name evidence="11" type="primary">serC</name>
    <name evidence="13" type="ORF">D2L64_23970</name>
</gene>
<proteinExistence type="inferred from homology"/>
<evidence type="ECO:0000256" key="11">
    <source>
        <dbReference type="HAMAP-Rule" id="MF_00160"/>
    </source>
</evidence>
<feature type="binding site" evidence="11">
    <location>
        <position position="174"/>
    </location>
    <ligand>
        <name>pyridoxal 5'-phosphate</name>
        <dbReference type="ChEBI" id="CHEBI:597326"/>
    </ligand>
</feature>
<feature type="binding site" evidence="11">
    <location>
        <begin position="78"/>
        <end position="79"/>
    </location>
    <ligand>
        <name>pyridoxal 5'-phosphate</name>
        <dbReference type="ChEBI" id="CHEBI:597326"/>
    </ligand>
</feature>
<dbReference type="RefSeq" id="WP_119579469.1">
    <property type="nucleotide sequence ID" value="NZ_QXEC01000032.1"/>
</dbReference>
<dbReference type="Gene3D" id="3.40.640.10">
    <property type="entry name" value="Type I PLP-dependent aspartate aminotransferase-like (Major domain)"/>
    <property type="match status" value="1"/>
</dbReference>
<keyword evidence="5 11" id="KW-0028">Amino-acid biosynthesis</keyword>
<comment type="pathway">
    <text evidence="2 11">Amino-acid biosynthesis; L-serine biosynthesis; L-serine from 3-phospho-D-glycerate: step 2/3.</text>
</comment>
<feature type="binding site" evidence="11">
    <location>
        <position position="44"/>
    </location>
    <ligand>
        <name>L-glutamate</name>
        <dbReference type="ChEBI" id="CHEBI:29985"/>
    </ligand>
</feature>
<dbReference type="FunFam" id="3.40.640.10:FF:000010">
    <property type="entry name" value="Phosphoserine aminotransferase"/>
    <property type="match status" value="1"/>
</dbReference>
<keyword evidence="14" id="KW-1185">Reference proteome</keyword>
<evidence type="ECO:0000256" key="8">
    <source>
        <dbReference type="ARBA" id="ARBA00023299"/>
    </source>
</evidence>
<dbReference type="Gene3D" id="3.90.1150.10">
    <property type="entry name" value="Aspartate Aminotransferase, domain 1"/>
    <property type="match status" value="1"/>
</dbReference>
<dbReference type="NCBIfam" id="NF003764">
    <property type="entry name" value="PRK05355.1"/>
    <property type="match status" value="1"/>
</dbReference>
<dbReference type="InterPro" id="IPR015424">
    <property type="entry name" value="PyrdxlP-dep_Trfase"/>
</dbReference>
<comment type="subcellular location">
    <subcellularLocation>
        <location evidence="11">Cytoplasm</location>
    </subcellularLocation>
</comment>
<dbReference type="PANTHER" id="PTHR43247:SF1">
    <property type="entry name" value="PHOSPHOSERINE AMINOTRANSFERASE"/>
    <property type="match status" value="1"/>
</dbReference>
<feature type="domain" description="Aminotransferase class V" evidence="12">
    <location>
        <begin position="8"/>
        <end position="350"/>
    </location>
</feature>
<dbReference type="OrthoDB" id="9809412at2"/>
<keyword evidence="11" id="KW-0963">Cytoplasm</keyword>
<sequence length="377" mass="40945">MTDRLPLNFSAGPAALPPPVLAQAQEALVNFRNTGVSVMEVSHRSPEIEDLLAETVERSQRLLGLGDEHEVLLLQGGGSLQFVMVPLNLSGVGDRVDYVDTGYWSSKAIAEARTLARDVAVVADSAGDGYRSVPPVEKITARPDSRYLHLVTNNTVEGTQFRRAPRVSVPVVADMSSDLMSEPFAASEYDLVYAHAQKNIGIAGLTLVVLRRSLLAGVPDGLPAILNYRTHATHRSNYHTPPTFAIYVTCQMLRWLAQENGGLAGTAERTRRKAELLYDFLDTTPFYRCPVEPDSRSRMNVVFTPTCPELLGPLLDAATRADIIGLAGHRSVGGCRASIFNGVSTQAVRQLVDFLHDFAHEHGTTASATARTEQGDL</sequence>
<dbReference type="Pfam" id="PF00266">
    <property type="entry name" value="Aminotran_5"/>
    <property type="match status" value="1"/>
</dbReference>
<comment type="pathway">
    <text evidence="11">Cofactor biosynthesis; pyridoxine 5'-phosphate biosynthesis; pyridoxine 5'-phosphate from D-erythrose 4-phosphate: step 3/5.</text>
</comment>
<keyword evidence="11" id="KW-0664">Pyridoxine biosynthesis</keyword>
<name>A0A418MP28_9ACTN</name>
<dbReference type="Proteomes" id="UP000283832">
    <property type="component" value="Unassembled WGS sequence"/>
</dbReference>
<keyword evidence="6 11" id="KW-0808">Transferase</keyword>
<dbReference type="InterPro" id="IPR000192">
    <property type="entry name" value="Aminotrans_V_dom"/>
</dbReference>